<evidence type="ECO:0000313" key="1">
    <source>
        <dbReference type="EMBL" id="KAI9454332.1"/>
    </source>
</evidence>
<organism evidence="1 2">
    <name type="scientific">Russula earlei</name>
    <dbReference type="NCBI Taxonomy" id="71964"/>
    <lineage>
        <taxon>Eukaryota</taxon>
        <taxon>Fungi</taxon>
        <taxon>Dikarya</taxon>
        <taxon>Basidiomycota</taxon>
        <taxon>Agaricomycotina</taxon>
        <taxon>Agaricomycetes</taxon>
        <taxon>Russulales</taxon>
        <taxon>Russulaceae</taxon>
        <taxon>Russula</taxon>
    </lineage>
</organism>
<gene>
    <name evidence="1" type="ORF">F5148DRAFT_985149</name>
</gene>
<feature type="non-terminal residue" evidence="1">
    <location>
        <position position="1"/>
    </location>
</feature>
<sequence>EPLEWWRCEKVVYGRRDTGKRTYVPTIKEIVRIPKNPTKPFGIAHKSKRGGSHRKRTEKLATEHDPEEGWDDKTPTNGVVVDWFTGNEVSRRTFLKMAGSRVPWTFANSDFFFTKVFGDGEYIAAGQLRIPTSSGNENGR</sequence>
<dbReference type="EMBL" id="JAGFNK010000277">
    <property type="protein sequence ID" value="KAI9454332.1"/>
    <property type="molecule type" value="Genomic_DNA"/>
</dbReference>
<proteinExistence type="predicted"/>
<comment type="caution">
    <text evidence="1">The sequence shown here is derived from an EMBL/GenBank/DDBJ whole genome shotgun (WGS) entry which is preliminary data.</text>
</comment>
<protein>
    <submittedName>
        <fullName evidence="1">Uncharacterized protein</fullName>
    </submittedName>
</protein>
<keyword evidence="2" id="KW-1185">Reference proteome</keyword>
<dbReference type="Proteomes" id="UP001207468">
    <property type="component" value="Unassembled WGS sequence"/>
</dbReference>
<name>A0ACC0TZX9_9AGAM</name>
<reference evidence="1" key="1">
    <citation type="submission" date="2021-03" db="EMBL/GenBank/DDBJ databases">
        <title>Evolutionary priming and transition to the ectomycorrhizal habit in an iconic lineage of mushroom-forming fungi: is preadaptation a requirement?</title>
        <authorList>
            <consortium name="DOE Joint Genome Institute"/>
            <person name="Looney B.P."/>
            <person name="Miyauchi S."/>
            <person name="Morin E."/>
            <person name="Drula E."/>
            <person name="Courty P.E."/>
            <person name="Chicoki N."/>
            <person name="Fauchery L."/>
            <person name="Kohler A."/>
            <person name="Kuo A."/>
            <person name="LaButti K."/>
            <person name="Pangilinan J."/>
            <person name="Lipzen A."/>
            <person name="Riley R."/>
            <person name="Andreopoulos W."/>
            <person name="He G."/>
            <person name="Johnson J."/>
            <person name="Barry K.W."/>
            <person name="Grigoriev I.V."/>
            <person name="Nagy L."/>
            <person name="Hibbett D."/>
            <person name="Henrissat B."/>
            <person name="Matheny P.B."/>
            <person name="Labbe J."/>
            <person name="Martin A.F."/>
        </authorList>
    </citation>
    <scope>NUCLEOTIDE SEQUENCE</scope>
    <source>
        <strain evidence="1">BPL698</strain>
    </source>
</reference>
<evidence type="ECO:0000313" key="2">
    <source>
        <dbReference type="Proteomes" id="UP001207468"/>
    </source>
</evidence>
<accession>A0ACC0TZX9</accession>